<feature type="domain" description="P/Homo B" evidence="9">
    <location>
        <begin position="429"/>
        <end position="568"/>
    </location>
</feature>
<dbReference type="InterPro" id="IPR000209">
    <property type="entry name" value="Peptidase_S8/S53_dom"/>
</dbReference>
<evidence type="ECO:0000259" key="9">
    <source>
        <dbReference type="PROSITE" id="PS51829"/>
    </source>
</evidence>
<dbReference type="InterPro" id="IPR015500">
    <property type="entry name" value="Peptidase_S8_subtilisin-rel"/>
</dbReference>
<evidence type="ECO:0000256" key="1">
    <source>
        <dbReference type="ARBA" id="ARBA00005325"/>
    </source>
</evidence>
<organism evidence="10 11">
    <name type="scientific">Bdellovibrio reynosensis</name>
    <dbReference type="NCBI Taxonomy" id="2835041"/>
    <lineage>
        <taxon>Bacteria</taxon>
        <taxon>Pseudomonadati</taxon>
        <taxon>Bdellovibrionota</taxon>
        <taxon>Bdellovibrionia</taxon>
        <taxon>Bdellovibrionales</taxon>
        <taxon>Pseudobdellovibrionaceae</taxon>
        <taxon>Bdellovibrio</taxon>
    </lineage>
</organism>
<dbReference type="Pfam" id="PF01483">
    <property type="entry name" value="P_proprotein"/>
    <property type="match status" value="1"/>
</dbReference>
<evidence type="ECO:0000256" key="2">
    <source>
        <dbReference type="ARBA" id="ARBA00022670"/>
    </source>
</evidence>
<evidence type="ECO:0000256" key="5">
    <source>
        <dbReference type="ARBA" id="ARBA00022825"/>
    </source>
</evidence>
<evidence type="ECO:0000313" key="11">
    <source>
        <dbReference type="Proteomes" id="UP000830116"/>
    </source>
</evidence>
<dbReference type="Gene3D" id="2.60.120.260">
    <property type="entry name" value="Galactose-binding domain-like"/>
    <property type="match status" value="1"/>
</dbReference>
<dbReference type="InterPro" id="IPR022398">
    <property type="entry name" value="Peptidase_S8_His-AS"/>
</dbReference>
<keyword evidence="11" id="KW-1185">Reference proteome</keyword>
<dbReference type="Pfam" id="PF00082">
    <property type="entry name" value="Peptidase_S8"/>
    <property type="match status" value="1"/>
</dbReference>
<keyword evidence="6" id="KW-0106">Calcium</keyword>
<keyword evidence="4 7" id="KW-0378">Hydrolase</keyword>
<evidence type="ECO:0000256" key="7">
    <source>
        <dbReference type="PROSITE-ProRule" id="PRU01240"/>
    </source>
</evidence>
<keyword evidence="5 7" id="KW-0720">Serine protease</keyword>
<dbReference type="PANTHER" id="PTHR42884">
    <property type="entry name" value="PROPROTEIN CONVERTASE SUBTILISIN/KEXIN-RELATED"/>
    <property type="match status" value="1"/>
</dbReference>
<evidence type="ECO:0000256" key="6">
    <source>
        <dbReference type="ARBA" id="ARBA00022837"/>
    </source>
</evidence>
<feature type="signal peptide" evidence="8">
    <location>
        <begin position="1"/>
        <end position="22"/>
    </location>
</feature>
<reference evidence="10" key="1">
    <citation type="submission" date="2022-03" db="EMBL/GenBank/DDBJ databases">
        <title>Genome Identification and Characterization of new species Bdellovibrio reynosense LBG001 sp. nov. from a Mexico soil sample.</title>
        <authorList>
            <person name="Camilli A."/>
            <person name="Ajao Y."/>
            <person name="Guo X."/>
        </authorList>
    </citation>
    <scope>NUCLEOTIDE SEQUENCE</scope>
    <source>
        <strain evidence="10">LBG001</strain>
    </source>
</reference>
<feature type="active site" description="Charge relay system" evidence="7">
    <location>
        <position position="343"/>
    </location>
</feature>
<dbReference type="PROSITE" id="PS51892">
    <property type="entry name" value="SUBTILASE"/>
    <property type="match status" value="1"/>
</dbReference>
<evidence type="ECO:0000256" key="4">
    <source>
        <dbReference type="ARBA" id="ARBA00022801"/>
    </source>
</evidence>
<feature type="active site" description="Charge relay system" evidence="7">
    <location>
        <position position="136"/>
    </location>
</feature>
<dbReference type="EMBL" id="CP093442">
    <property type="protein sequence ID" value="UOF00067.1"/>
    <property type="molecule type" value="Genomic_DNA"/>
</dbReference>
<dbReference type="PROSITE" id="PS00137">
    <property type="entry name" value="SUBTILASE_HIS"/>
    <property type="match status" value="1"/>
</dbReference>
<dbReference type="Gene3D" id="3.40.50.200">
    <property type="entry name" value="Peptidase S8/S53 domain"/>
    <property type="match status" value="1"/>
</dbReference>
<comment type="similarity">
    <text evidence="1">Belongs to the peptidase S8 family. Furin subfamily.</text>
</comment>
<feature type="chain" id="PRO_5045503735" evidence="8">
    <location>
        <begin position="23"/>
        <end position="568"/>
    </location>
</feature>
<evidence type="ECO:0000256" key="8">
    <source>
        <dbReference type="SAM" id="SignalP"/>
    </source>
</evidence>
<dbReference type="CDD" id="cd04059">
    <property type="entry name" value="Peptidases_S8_Protein_convertases_Kexins_Furin-like"/>
    <property type="match status" value="1"/>
</dbReference>
<dbReference type="InterPro" id="IPR002884">
    <property type="entry name" value="P_dom"/>
</dbReference>
<dbReference type="PANTHER" id="PTHR42884:SF14">
    <property type="entry name" value="NEUROENDOCRINE CONVERTASE 1"/>
    <property type="match status" value="1"/>
</dbReference>
<dbReference type="PROSITE" id="PS51829">
    <property type="entry name" value="P_HOMO_B"/>
    <property type="match status" value="1"/>
</dbReference>
<dbReference type="InterPro" id="IPR034182">
    <property type="entry name" value="Kexin/furin"/>
</dbReference>
<dbReference type="RefSeq" id="WP_243535673.1">
    <property type="nucleotide sequence ID" value="NZ_CP093442.1"/>
</dbReference>
<proteinExistence type="inferred from homology"/>
<dbReference type="InterPro" id="IPR036852">
    <property type="entry name" value="Peptidase_S8/S53_dom_sf"/>
</dbReference>
<accession>A0ABY4C540</accession>
<keyword evidence="2 7" id="KW-0645">Protease</keyword>
<dbReference type="InterPro" id="IPR008979">
    <property type="entry name" value="Galactose-bd-like_sf"/>
</dbReference>
<gene>
    <name evidence="10" type="ORF">MNR06_10175</name>
</gene>
<evidence type="ECO:0000313" key="10">
    <source>
        <dbReference type="EMBL" id="UOF00067.1"/>
    </source>
</evidence>
<evidence type="ECO:0000256" key="3">
    <source>
        <dbReference type="ARBA" id="ARBA00022729"/>
    </source>
</evidence>
<dbReference type="PRINTS" id="PR00723">
    <property type="entry name" value="SUBTILISIN"/>
</dbReference>
<dbReference type="SUPFAM" id="SSF52743">
    <property type="entry name" value="Subtilisin-like"/>
    <property type="match status" value="1"/>
</dbReference>
<name>A0ABY4C540_9BACT</name>
<protein>
    <submittedName>
        <fullName evidence="10">S8 family serine peptidase</fullName>
    </submittedName>
</protein>
<keyword evidence="3 8" id="KW-0732">Signal</keyword>
<sequence>MINFSRKTKAILSLSLMGIVTAVGFTNCAENGFKGKNQRQVGDDPFISLAWHLSNSAQSVFAAEAGTAGVDLNLLNTWSEGYSGKNITVLVSDDGLEDSHEDLSDNFLRTGVSKDYTTGFPYLSATAAPKASDDSHGTAVAGLIAAVGQNSLGTKGVGYKASLVSANFLSSQVTQTESKLIDQADGDYDIFNMSWGSTQNNLISPVASFFTQLKSGVTTGRSGKGSIYVKAAGNDFIVYCHGSTTENCVGNSNFDADNSSPYTILTTALNASGEAASYASVGSNVWISSFGGEFGKDSPAMITTDRTGCSVGFSQSTVQNVAFDKGQEGNTGCNYTATFNGTSSAAPVLSGAITLLLEANPSLSWRDVKYILAKTATPVNFSTTGSIKHPKTGETVPSGAQWEQAWIINGAGFKFHNWYGFGRVNVDAAVALAKSFASPFGAYNETNWADDASGLNVAIPDFSSTGGSNSMTVNTNLKIESVQLKIWVTHTNIADLALELTSPSGTKSIVINMNNSLKNIADYEGEVFLTNAFFQETSQGSWTLKVIDGKSSHTGTLTRWSLNFTGTP</sequence>
<dbReference type="Proteomes" id="UP000830116">
    <property type="component" value="Chromosome"/>
</dbReference>
<feature type="active site" description="Charge relay system" evidence="7">
    <location>
        <position position="93"/>
    </location>
</feature>
<dbReference type="SUPFAM" id="SSF49785">
    <property type="entry name" value="Galactose-binding domain-like"/>
    <property type="match status" value="1"/>
</dbReference>